<gene>
    <name evidence="3" type="ORF">HYPSUDRAFT_72113</name>
</gene>
<dbReference type="GO" id="GO:0005737">
    <property type="term" value="C:cytoplasm"/>
    <property type="evidence" value="ECO:0007669"/>
    <property type="project" value="TreeGrafter"/>
</dbReference>
<dbReference type="OMA" id="LYWELAL"/>
<feature type="domain" description="GH3 C-terminal" evidence="2">
    <location>
        <begin position="449"/>
        <end position="559"/>
    </location>
</feature>
<dbReference type="GO" id="GO:0016881">
    <property type="term" value="F:acid-amino acid ligase activity"/>
    <property type="evidence" value="ECO:0007669"/>
    <property type="project" value="TreeGrafter"/>
</dbReference>
<sequence>MSVSPHPPAPLGDLTPELKYSLQERVEHNLITLVTKLSASRFYHESPALQSLRNALGTPGIGASLDAKSKDVLTSYSDFVPLTMYSDYAPYVARVIPHSDTHVSNVADVRHLLAPGLPAYVAYSSGTTGSAAKHFLKYPSTVYKPLRWDTQEAAVKHSGVMCNIACIRLAKVVRLPDAGEKECHDVHIPVAQVSAGGLRAYLGIEPTEDAYLANHKAPFCATPFAAWLLPAYGSTVYMNAFFGLIEARVECVAMTFSTILCDAVRLIETHWAEWVIAIEHGSLPEIDELGEYCVKLQLRQITPGSEGFLKKVWPNLVLVSVILSGPYATALPKLRHVFGPTVTFQSKIYAATETVVGFGYDVNDYNLYRLDSSEHIELLEVEQQCSIENLRQPYEVVVTNNDGLWRYPLNDVVEVAGFSPTDGQPLIRYVGRKDVTFRIHSEFVSQSFLQQAVISLSGTLGPISEFTVEPDERKPLRAYGFILELQGELGSNAGQALEQLKQYMCRNEGYKKCFDINCIGNPTIRIVPAGTFDAYRNRQADNTMSTPGQVKIPCAITDSAARKWLADRVVADFEIEYGSK</sequence>
<dbReference type="AlphaFoldDB" id="A0A0D2KL29"/>
<name>A0A0D2KL29_HYPSF</name>
<dbReference type="InterPro" id="IPR004993">
    <property type="entry name" value="GH3"/>
</dbReference>
<evidence type="ECO:0000259" key="1">
    <source>
        <dbReference type="Pfam" id="PF23571"/>
    </source>
</evidence>
<dbReference type="InterPro" id="IPR055377">
    <property type="entry name" value="GH3_M"/>
</dbReference>
<dbReference type="InterPro" id="IPR055378">
    <property type="entry name" value="GH3_C"/>
</dbReference>
<protein>
    <recommendedName>
        <fullName evidence="5">AMP-dependent synthetase/ligase domain-containing protein</fullName>
    </recommendedName>
</protein>
<dbReference type="OrthoDB" id="2979464at2759"/>
<feature type="domain" description="GH3 middle" evidence="1">
    <location>
        <begin position="391"/>
        <end position="432"/>
    </location>
</feature>
<evidence type="ECO:0000259" key="2">
    <source>
        <dbReference type="Pfam" id="PF23572"/>
    </source>
</evidence>
<dbReference type="Pfam" id="PF23572">
    <property type="entry name" value="GH3_C"/>
    <property type="match status" value="1"/>
</dbReference>
<dbReference type="PANTHER" id="PTHR31901">
    <property type="entry name" value="GH3 DOMAIN-CONTAINING PROTEIN"/>
    <property type="match status" value="1"/>
</dbReference>
<reference evidence="4" key="1">
    <citation type="submission" date="2014-04" db="EMBL/GenBank/DDBJ databases">
        <title>Evolutionary Origins and Diversification of the Mycorrhizal Mutualists.</title>
        <authorList>
            <consortium name="DOE Joint Genome Institute"/>
            <consortium name="Mycorrhizal Genomics Consortium"/>
            <person name="Kohler A."/>
            <person name="Kuo A."/>
            <person name="Nagy L.G."/>
            <person name="Floudas D."/>
            <person name="Copeland A."/>
            <person name="Barry K.W."/>
            <person name="Cichocki N."/>
            <person name="Veneault-Fourrey C."/>
            <person name="LaButti K."/>
            <person name="Lindquist E.A."/>
            <person name="Lipzen A."/>
            <person name="Lundell T."/>
            <person name="Morin E."/>
            <person name="Murat C."/>
            <person name="Riley R."/>
            <person name="Ohm R."/>
            <person name="Sun H."/>
            <person name="Tunlid A."/>
            <person name="Henrissat B."/>
            <person name="Grigoriev I.V."/>
            <person name="Hibbett D.S."/>
            <person name="Martin F."/>
        </authorList>
    </citation>
    <scope>NUCLEOTIDE SEQUENCE [LARGE SCALE GENOMIC DNA]</scope>
    <source>
        <strain evidence="4">FD-334 SS-4</strain>
    </source>
</reference>
<evidence type="ECO:0008006" key="5">
    <source>
        <dbReference type="Google" id="ProtNLM"/>
    </source>
</evidence>
<dbReference type="Pfam" id="PF03321">
    <property type="entry name" value="GH3"/>
    <property type="match status" value="1"/>
</dbReference>
<accession>A0A0D2KL29</accession>
<evidence type="ECO:0000313" key="4">
    <source>
        <dbReference type="Proteomes" id="UP000054270"/>
    </source>
</evidence>
<dbReference type="Pfam" id="PF23571">
    <property type="entry name" value="GH3_M"/>
    <property type="match status" value="1"/>
</dbReference>
<evidence type="ECO:0000313" key="3">
    <source>
        <dbReference type="EMBL" id="KJA15322.1"/>
    </source>
</evidence>
<proteinExistence type="predicted"/>
<dbReference type="Proteomes" id="UP000054270">
    <property type="component" value="Unassembled WGS sequence"/>
</dbReference>
<keyword evidence="4" id="KW-1185">Reference proteome</keyword>
<dbReference type="PANTHER" id="PTHR31901:SF9">
    <property type="entry name" value="GH3 DOMAIN-CONTAINING PROTEIN"/>
    <property type="match status" value="1"/>
</dbReference>
<organism evidence="3 4">
    <name type="scientific">Hypholoma sublateritium (strain FD-334 SS-4)</name>
    <dbReference type="NCBI Taxonomy" id="945553"/>
    <lineage>
        <taxon>Eukaryota</taxon>
        <taxon>Fungi</taxon>
        <taxon>Dikarya</taxon>
        <taxon>Basidiomycota</taxon>
        <taxon>Agaricomycotina</taxon>
        <taxon>Agaricomycetes</taxon>
        <taxon>Agaricomycetidae</taxon>
        <taxon>Agaricales</taxon>
        <taxon>Agaricineae</taxon>
        <taxon>Strophariaceae</taxon>
        <taxon>Hypholoma</taxon>
    </lineage>
</organism>
<dbReference type="EMBL" id="KN817648">
    <property type="protein sequence ID" value="KJA15322.1"/>
    <property type="molecule type" value="Genomic_DNA"/>
</dbReference>